<gene>
    <name evidence="2" type="ORF">PTTG_06839</name>
</gene>
<accession>A0A180H4C1</accession>
<protein>
    <submittedName>
        <fullName evidence="2 3">Uncharacterized protein</fullName>
    </submittedName>
</protein>
<proteinExistence type="predicted"/>
<dbReference type="EMBL" id="ADAS02000004">
    <property type="protein sequence ID" value="OAV99233.1"/>
    <property type="molecule type" value="Genomic_DNA"/>
</dbReference>
<evidence type="ECO:0000256" key="1">
    <source>
        <dbReference type="SAM" id="MobiDB-lite"/>
    </source>
</evidence>
<reference evidence="3 4" key="3">
    <citation type="journal article" date="2017" name="G3 (Bethesda)">
        <title>Comparative analysis highlights variable genome content of wheat rusts and divergence of the mating loci.</title>
        <authorList>
            <person name="Cuomo C.A."/>
            <person name="Bakkeren G."/>
            <person name="Khalil H.B."/>
            <person name="Panwar V."/>
            <person name="Joly D."/>
            <person name="Linning R."/>
            <person name="Sakthikumar S."/>
            <person name="Song X."/>
            <person name="Adiconis X."/>
            <person name="Fan L."/>
            <person name="Goldberg J.M."/>
            <person name="Levin J.Z."/>
            <person name="Young S."/>
            <person name="Zeng Q."/>
            <person name="Anikster Y."/>
            <person name="Bruce M."/>
            <person name="Wang M."/>
            <person name="Yin C."/>
            <person name="McCallum B."/>
            <person name="Szabo L.J."/>
            <person name="Hulbert S."/>
            <person name="Chen X."/>
            <person name="Fellers J.P."/>
        </authorList>
    </citation>
    <scope>NUCLEOTIDE SEQUENCE</scope>
    <source>
        <strain evidence="4">Isolate 1-1 / race 1 (BBBD)</strain>
        <strain evidence="3">isolate 1-1 / race 1 (BBBD)</strain>
    </source>
</reference>
<dbReference type="AlphaFoldDB" id="A0A180H4C1"/>
<reference evidence="3" key="4">
    <citation type="submission" date="2025-05" db="UniProtKB">
        <authorList>
            <consortium name="EnsemblFungi"/>
        </authorList>
    </citation>
    <scope>IDENTIFICATION</scope>
    <source>
        <strain evidence="3">isolate 1-1 / race 1 (BBBD)</strain>
    </source>
</reference>
<reference evidence="2" key="1">
    <citation type="submission" date="2009-11" db="EMBL/GenBank/DDBJ databases">
        <authorList>
            <consortium name="The Broad Institute Genome Sequencing Platform"/>
            <person name="Ward D."/>
            <person name="Feldgarden M."/>
            <person name="Earl A."/>
            <person name="Young S.K."/>
            <person name="Zeng Q."/>
            <person name="Koehrsen M."/>
            <person name="Alvarado L."/>
            <person name="Berlin A."/>
            <person name="Bochicchio J."/>
            <person name="Borenstein D."/>
            <person name="Chapman S.B."/>
            <person name="Chen Z."/>
            <person name="Engels R."/>
            <person name="Freedman E."/>
            <person name="Gellesch M."/>
            <person name="Goldberg J."/>
            <person name="Griggs A."/>
            <person name="Gujja S."/>
            <person name="Heilman E."/>
            <person name="Heiman D."/>
            <person name="Hepburn T."/>
            <person name="Howarth C."/>
            <person name="Jen D."/>
            <person name="Larson L."/>
            <person name="Lewis B."/>
            <person name="Mehta T."/>
            <person name="Park D."/>
            <person name="Pearson M."/>
            <person name="Roberts A."/>
            <person name="Saif S."/>
            <person name="Shea T."/>
            <person name="Shenoy N."/>
            <person name="Sisk P."/>
            <person name="Stolte C."/>
            <person name="Sykes S."/>
            <person name="Thomson T."/>
            <person name="Walk T."/>
            <person name="White J."/>
            <person name="Yandava C."/>
            <person name="Izard J."/>
            <person name="Baranova O.V."/>
            <person name="Blanton J.M."/>
            <person name="Tanner A.C."/>
            <person name="Dewhirst F.E."/>
            <person name="Haas B."/>
            <person name="Nusbaum C."/>
            <person name="Birren B."/>
        </authorList>
    </citation>
    <scope>NUCLEOTIDE SEQUENCE [LARGE SCALE GENOMIC DNA]</scope>
    <source>
        <strain evidence="2">1-1 BBBD Race 1</strain>
    </source>
</reference>
<organism evidence="2">
    <name type="scientific">Puccinia triticina (isolate 1-1 / race 1 (BBBD))</name>
    <name type="common">Brown leaf rust fungus</name>
    <dbReference type="NCBI Taxonomy" id="630390"/>
    <lineage>
        <taxon>Eukaryota</taxon>
        <taxon>Fungi</taxon>
        <taxon>Dikarya</taxon>
        <taxon>Basidiomycota</taxon>
        <taxon>Pucciniomycotina</taxon>
        <taxon>Pucciniomycetes</taxon>
        <taxon>Pucciniales</taxon>
        <taxon>Pucciniaceae</taxon>
        <taxon>Puccinia</taxon>
    </lineage>
</organism>
<sequence length="191" mass="20894">MATKRPNSTAPTTFDIDPILDPTLTSIAAASKASHPLEIDSDAETEKRPKKKTKAVSAKQAKNKAPVLSKKNNAREENIVLVDRESEGNEVLPPAKATPIIAKNTNLVVPKKKLLKNTANSNTNIKPTRAKSYTENEDVQIFKSWLEEENEDEEDDSGNDDGNGDDNDDENGAGDEEDNGNGKEDEAEEEY</sequence>
<feature type="region of interest" description="Disordered" evidence="1">
    <location>
        <begin position="116"/>
        <end position="191"/>
    </location>
</feature>
<dbReference type="Proteomes" id="UP000005240">
    <property type="component" value="Unassembled WGS sequence"/>
</dbReference>
<evidence type="ECO:0000313" key="2">
    <source>
        <dbReference type="EMBL" id="OAV99233.1"/>
    </source>
</evidence>
<dbReference type="VEuPathDB" id="FungiDB:PTTG_06839"/>
<evidence type="ECO:0000313" key="4">
    <source>
        <dbReference type="Proteomes" id="UP000005240"/>
    </source>
</evidence>
<evidence type="ECO:0000313" key="3">
    <source>
        <dbReference type="EnsemblFungi" id="PTTG_06839-t43_1-p1"/>
    </source>
</evidence>
<keyword evidence="4" id="KW-1185">Reference proteome</keyword>
<feature type="region of interest" description="Disordered" evidence="1">
    <location>
        <begin position="31"/>
        <end position="76"/>
    </location>
</feature>
<feature type="compositionally biased region" description="Acidic residues" evidence="1">
    <location>
        <begin position="147"/>
        <end position="191"/>
    </location>
</feature>
<dbReference type="EnsemblFungi" id="PTTG_06839-t43_1">
    <property type="protein sequence ID" value="PTTG_06839-t43_1-p1"/>
    <property type="gene ID" value="PTTG_06839"/>
</dbReference>
<name>A0A180H4C1_PUCT1</name>
<reference evidence="2" key="2">
    <citation type="submission" date="2016-05" db="EMBL/GenBank/DDBJ databases">
        <title>Comparative analysis highlights variable genome content of wheat rusts and divergence of the mating loci.</title>
        <authorList>
            <person name="Cuomo C.A."/>
            <person name="Bakkeren G."/>
            <person name="Szabo L."/>
            <person name="Khalil H."/>
            <person name="Joly D."/>
            <person name="Goldberg J."/>
            <person name="Young S."/>
            <person name="Zeng Q."/>
            <person name="Fellers J."/>
        </authorList>
    </citation>
    <scope>NUCLEOTIDE SEQUENCE [LARGE SCALE GENOMIC DNA]</scope>
    <source>
        <strain evidence="2">1-1 BBBD Race 1</strain>
    </source>
</reference>